<dbReference type="InterPro" id="IPR032675">
    <property type="entry name" value="LRR_dom_sf"/>
</dbReference>
<dbReference type="Gramene" id="KZN11334">
    <property type="protein sequence ID" value="KZN11334"/>
    <property type="gene ID" value="DCAR_003990"/>
</dbReference>
<feature type="compositionally biased region" description="Basic and acidic residues" evidence="3">
    <location>
        <begin position="344"/>
        <end position="357"/>
    </location>
</feature>
<keyword evidence="4" id="KW-0812">Transmembrane</keyword>
<keyword evidence="2" id="KW-0677">Repeat</keyword>
<keyword evidence="7" id="KW-1185">Reference proteome</keyword>
<protein>
    <submittedName>
        <fullName evidence="6">Uncharacterized protein</fullName>
    </submittedName>
</protein>
<dbReference type="AlphaFoldDB" id="A0A166IP24"/>
<organism evidence="6 7">
    <name type="scientific">Daucus carota subsp. sativus</name>
    <name type="common">Carrot</name>
    <dbReference type="NCBI Taxonomy" id="79200"/>
    <lineage>
        <taxon>Eukaryota</taxon>
        <taxon>Viridiplantae</taxon>
        <taxon>Streptophyta</taxon>
        <taxon>Embryophyta</taxon>
        <taxon>Tracheophyta</taxon>
        <taxon>Spermatophyta</taxon>
        <taxon>Magnoliopsida</taxon>
        <taxon>eudicotyledons</taxon>
        <taxon>Gunneridae</taxon>
        <taxon>Pentapetalae</taxon>
        <taxon>asterids</taxon>
        <taxon>campanulids</taxon>
        <taxon>Apiales</taxon>
        <taxon>Apiaceae</taxon>
        <taxon>Apioideae</taxon>
        <taxon>Scandiceae</taxon>
        <taxon>Daucinae</taxon>
        <taxon>Daucus</taxon>
        <taxon>Daucus sect. Daucus</taxon>
    </lineage>
</organism>
<dbReference type="Pfam" id="PF13855">
    <property type="entry name" value="LRR_8"/>
    <property type="match status" value="2"/>
</dbReference>
<evidence type="ECO:0000313" key="6">
    <source>
        <dbReference type="EMBL" id="WOG85064.1"/>
    </source>
</evidence>
<feature type="transmembrane region" description="Helical" evidence="4">
    <location>
        <begin position="378"/>
        <end position="399"/>
    </location>
</feature>
<evidence type="ECO:0000256" key="2">
    <source>
        <dbReference type="ARBA" id="ARBA00022737"/>
    </source>
</evidence>
<evidence type="ECO:0000313" key="7">
    <source>
        <dbReference type="Proteomes" id="UP000077755"/>
    </source>
</evidence>
<proteinExistence type="predicted"/>
<dbReference type="OrthoDB" id="676979at2759"/>
<sequence length="405" mass="43752">MNPNPLPFLLLLLLFTTATASTTSTLDPKQIRALQSLNIPTTKDPCALNSTTTTCDSSTPFHHLLSLHLTNCSDDLEISTTALTTLSTLTSLSFTNCPIAPPPHFPPLLTSNLHSFSCINSLQKLTGVFLGRFKNLTQLTLTGVSIKASGPTIILGPMKYLQSVTISNTNLHGILPKHWHLNLTHIDLSANNLSGTIPSSLTHLENLKSLNLSNNSFTGKIPFSIGNLVYLQNISLASNSISGAIPDSISEISGLSHLDLGSNQLNGTIPKFISEMRNLKYLNLEKNKFHGIMPFNGSFIKRLVVFKIGGNGDLCYNHTSISKKLKLGIAACDKHGLPIPPPPAKEDSSSDDSKSYENDSDEDESDGNNDDHHGPSKVVIGVAVGLSSIVFLVIFFILLSKCCRR</sequence>
<gene>
    <name evidence="6" type="ORF">DCAR_0104251</name>
</gene>
<dbReference type="KEGG" id="dcr:108194359"/>
<dbReference type="InterPro" id="IPR001611">
    <property type="entry name" value="Leu-rich_rpt"/>
</dbReference>
<feature type="region of interest" description="Disordered" evidence="3">
    <location>
        <begin position="337"/>
        <end position="372"/>
    </location>
</feature>
<keyword evidence="4" id="KW-0472">Membrane</keyword>
<dbReference type="Proteomes" id="UP000077755">
    <property type="component" value="Chromosome 1"/>
</dbReference>
<keyword evidence="5" id="KW-0732">Signal</keyword>
<dbReference type="EMBL" id="CP093343">
    <property type="protein sequence ID" value="WOG85064.1"/>
    <property type="molecule type" value="Genomic_DNA"/>
</dbReference>
<feature type="chain" id="PRO_5043579321" evidence="5">
    <location>
        <begin position="21"/>
        <end position="405"/>
    </location>
</feature>
<dbReference type="SUPFAM" id="SSF52058">
    <property type="entry name" value="L domain-like"/>
    <property type="match status" value="1"/>
</dbReference>
<feature type="compositionally biased region" description="Acidic residues" evidence="3">
    <location>
        <begin position="358"/>
        <end position="368"/>
    </location>
</feature>
<dbReference type="Gene3D" id="3.80.10.10">
    <property type="entry name" value="Ribonuclease Inhibitor"/>
    <property type="match status" value="2"/>
</dbReference>
<accession>A0A166IP24</accession>
<dbReference type="PANTHER" id="PTHR48064:SF1">
    <property type="entry name" value="RECEPTOR-LIKE PROTEIN 51-RELATED"/>
    <property type="match status" value="1"/>
</dbReference>
<evidence type="ECO:0000256" key="5">
    <source>
        <dbReference type="SAM" id="SignalP"/>
    </source>
</evidence>
<dbReference type="OMA" id="EKNNFHG"/>
<keyword evidence="4" id="KW-1133">Transmembrane helix</keyword>
<dbReference type="FunFam" id="3.80.10.10:FF:000383">
    <property type="entry name" value="Leucine-rich repeat receptor protein kinase EMS1"/>
    <property type="match status" value="1"/>
</dbReference>
<reference evidence="6" key="1">
    <citation type="journal article" date="2016" name="Nat. Genet.">
        <title>A high-quality carrot genome assembly provides new insights into carotenoid accumulation and asterid genome evolution.</title>
        <authorList>
            <person name="Iorizzo M."/>
            <person name="Ellison S."/>
            <person name="Senalik D."/>
            <person name="Zeng P."/>
            <person name="Satapoomin P."/>
            <person name="Huang J."/>
            <person name="Bowman M."/>
            <person name="Iovene M."/>
            <person name="Sanseverino W."/>
            <person name="Cavagnaro P."/>
            <person name="Yildiz M."/>
            <person name="Macko-Podgorni A."/>
            <person name="Moranska E."/>
            <person name="Grzebelus E."/>
            <person name="Grzebelus D."/>
            <person name="Ashrafi H."/>
            <person name="Zheng Z."/>
            <person name="Cheng S."/>
            <person name="Spooner D."/>
            <person name="Van Deynze A."/>
            <person name="Simon P."/>
        </authorList>
    </citation>
    <scope>NUCLEOTIDE SEQUENCE</scope>
    <source>
        <tissue evidence="6">Leaf</tissue>
    </source>
</reference>
<dbReference type="PRINTS" id="PR00019">
    <property type="entry name" value="LEURICHRPT"/>
</dbReference>
<evidence type="ECO:0000256" key="1">
    <source>
        <dbReference type="ARBA" id="ARBA00022614"/>
    </source>
</evidence>
<dbReference type="InterPro" id="IPR053038">
    <property type="entry name" value="RLP_Defense"/>
</dbReference>
<evidence type="ECO:0000256" key="4">
    <source>
        <dbReference type="SAM" id="Phobius"/>
    </source>
</evidence>
<reference evidence="6" key="2">
    <citation type="submission" date="2022-03" db="EMBL/GenBank/DDBJ databases">
        <title>Draft title - Genomic analysis of global carrot germplasm unveils the trajectory of domestication and the origin of high carotenoid orange carrot.</title>
        <authorList>
            <person name="Iorizzo M."/>
            <person name="Ellison S."/>
            <person name="Senalik D."/>
            <person name="Macko-Podgorni A."/>
            <person name="Grzebelus D."/>
            <person name="Bostan H."/>
            <person name="Rolling W."/>
            <person name="Curaba J."/>
            <person name="Simon P."/>
        </authorList>
    </citation>
    <scope>NUCLEOTIDE SEQUENCE</scope>
    <source>
        <tissue evidence="6">Leaf</tissue>
    </source>
</reference>
<dbReference type="PANTHER" id="PTHR48064">
    <property type="entry name" value="OS01G0750400 PROTEIN"/>
    <property type="match status" value="1"/>
</dbReference>
<keyword evidence="1" id="KW-0433">Leucine-rich repeat</keyword>
<name>A0A166IP24_DAUCS</name>
<evidence type="ECO:0000256" key="3">
    <source>
        <dbReference type="SAM" id="MobiDB-lite"/>
    </source>
</evidence>
<feature type="signal peptide" evidence="5">
    <location>
        <begin position="1"/>
        <end position="20"/>
    </location>
</feature>